<feature type="compositionally biased region" description="Basic and acidic residues" evidence="2">
    <location>
        <begin position="136"/>
        <end position="158"/>
    </location>
</feature>
<protein>
    <recommendedName>
        <fullName evidence="3">t-SNARE coiled-coil homology domain-containing protein</fullName>
    </recommendedName>
</protein>
<sequence>MFRRKKHLGTVTVFEEDEPVPADNFDDLGLNDIKHKDSTNQDLNQMTAAQLESLALGTAQTGREGTQRALRMALEAREIGVSTAETMKSQTAQLEKMSEDIEVVHDYLDKSERLIDKMTKPKLVRMFQRKKGNGKGLDKVKISKKEREDREQLRDKGLDAVQLDDMSDSQKTLTLDDIDDQRDQLFDGETVTDYKRSRRGKKKEPQIKETRQIREDYSQYAAPVASVMRQQDDDLDQISDALVDMKALASAMNNELDYQDKLITEVQDFTQETARRTKDNAQKIKRIK</sequence>
<feature type="domain" description="T-SNARE coiled-coil homology" evidence="3">
    <location>
        <begin position="56"/>
        <end position="118"/>
    </location>
</feature>
<dbReference type="EMBL" id="NBIV01000207">
    <property type="protein sequence ID" value="PXF41594.1"/>
    <property type="molecule type" value="Genomic_DNA"/>
</dbReference>
<feature type="domain" description="T-SNARE coiled-coil homology" evidence="3">
    <location>
        <begin position="225"/>
        <end position="287"/>
    </location>
</feature>
<evidence type="ECO:0000313" key="5">
    <source>
        <dbReference type="Proteomes" id="UP000247409"/>
    </source>
</evidence>
<dbReference type="PROSITE" id="PS50192">
    <property type="entry name" value="T_SNARE"/>
    <property type="match status" value="2"/>
</dbReference>
<comment type="caution">
    <text evidence="4">The sequence shown here is derived from an EMBL/GenBank/DDBJ whole genome shotgun (WGS) entry which is preliminary data.</text>
</comment>
<dbReference type="InterPro" id="IPR000727">
    <property type="entry name" value="T_SNARE_dom"/>
</dbReference>
<dbReference type="SUPFAM" id="SSF58038">
    <property type="entry name" value="SNARE fusion complex"/>
    <property type="match status" value="2"/>
</dbReference>
<dbReference type="Gene3D" id="1.20.5.110">
    <property type="match status" value="2"/>
</dbReference>
<feature type="region of interest" description="Disordered" evidence="2">
    <location>
        <begin position="130"/>
        <end position="159"/>
    </location>
</feature>
<evidence type="ECO:0000313" key="4">
    <source>
        <dbReference type="EMBL" id="PXF41594.1"/>
    </source>
</evidence>
<dbReference type="AlphaFoldDB" id="A0A2V3IHM2"/>
<dbReference type="OrthoDB" id="19261at2759"/>
<dbReference type="Proteomes" id="UP000247409">
    <property type="component" value="Unassembled WGS sequence"/>
</dbReference>
<dbReference type="PANTHER" id="PTHR19305:SF9">
    <property type="entry name" value="SYNAPTOSOMAL-ASSOCIATED PROTEIN 29"/>
    <property type="match status" value="1"/>
</dbReference>
<comment type="similarity">
    <text evidence="1">Belongs to the SNAP-25 family.</text>
</comment>
<organism evidence="4 5">
    <name type="scientific">Gracilariopsis chorda</name>
    <dbReference type="NCBI Taxonomy" id="448386"/>
    <lineage>
        <taxon>Eukaryota</taxon>
        <taxon>Rhodophyta</taxon>
        <taxon>Florideophyceae</taxon>
        <taxon>Rhodymeniophycidae</taxon>
        <taxon>Gracilariales</taxon>
        <taxon>Gracilariaceae</taxon>
        <taxon>Gracilariopsis</taxon>
    </lineage>
</organism>
<name>A0A2V3IHM2_9FLOR</name>
<dbReference type="PANTHER" id="PTHR19305">
    <property type="entry name" value="SYNAPTOSOMAL ASSOCIATED PROTEIN"/>
    <property type="match status" value="1"/>
</dbReference>
<evidence type="ECO:0000256" key="2">
    <source>
        <dbReference type="SAM" id="MobiDB-lite"/>
    </source>
</evidence>
<accession>A0A2V3IHM2</accession>
<proteinExistence type="inferred from homology"/>
<evidence type="ECO:0000256" key="1">
    <source>
        <dbReference type="ARBA" id="ARBA00009480"/>
    </source>
</evidence>
<evidence type="ECO:0000259" key="3">
    <source>
        <dbReference type="PROSITE" id="PS50192"/>
    </source>
</evidence>
<gene>
    <name evidence="4" type="ORF">BWQ96_08681</name>
</gene>
<reference evidence="4 5" key="1">
    <citation type="journal article" date="2018" name="Mol. Biol. Evol.">
        <title>Analysis of the draft genome of the red seaweed Gracilariopsis chorda provides insights into genome size evolution in Rhodophyta.</title>
        <authorList>
            <person name="Lee J."/>
            <person name="Yang E.C."/>
            <person name="Graf L."/>
            <person name="Yang J.H."/>
            <person name="Qiu H."/>
            <person name="Zel Zion U."/>
            <person name="Chan C.X."/>
            <person name="Stephens T.G."/>
            <person name="Weber A.P.M."/>
            <person name="Boo G.H."/>
            <person name="Boo S.M."/>
            <person name="Kim K.M."/>
            <person name="Shin Y."/>
            <person name="Jung M."/>
            <person name="Lee S.J."/>
            <person name="Yim H.S."/>
            <person name="Lee J.H."/>
            <person name="Bhattacharya D."/>
            <person name="Yoon H.S."/>
        </authorList>
    </citation>
    <scope>NUCLEOTIDE SEQUENCE [LARGE SCALE GENOMIC DNA]</scope>
    <source>
        <strain evidence="4 5">SKKU-2015</strain>
        <tissue evidence="4">Whole body</tissue>
    </source>
</reference>
<keyword evidence="5" id="KW-1185">Reference proteome</keyword>
<dbReference type="CDD" id="cd15841">
    <property type="entry name" value="SNARE_Qc"/>
    <property type="match status" value="1"/>
</dbReference>
<dbReference type="GO" id="GO:0005886">
    <property type="term" value="C:plasma membrane"/>
    <property type="evidence" value="ECO:0007669"/>
    <property type="project" value="TreeGrafter"/>
</dbReference>